<proteinExistence type="predicted"/>
<reference evidence="1" key="1">
    <citation type="journal article" date="2014" name="Front. Microbiol.">
        <title>High frequency of phylogenetically diverse reductive dehalogenase-homologous genes in deep subseafloor sedimentary metagenomes.</title>
        <authorList>
            <person name="Kawai M."/>
            <person name="Futagami T."/>
            <person name="Toyoda A."/>
            <person name="Takaki Y."/>
            <person name="Nishi S."/>
            <person name="Hori S."/>
            <person name="Arai W."/>
            <person name="Tsubouchi T."/>
            <person name="Morono Y."/>
            <person name="Uchiyama I."/>
            <person name="Ito T."/>
            <person name="Fujiyama A."/>
            <person name="Inagaki F."/>
            <person name="Takami H."/>
        </authorList>
    </citation>
    <scope>NUCLEOTIDE SEQUENCE</scope>
    <source>
        <strain evidence="1">Expedition CK06-06</strain>
    </source>
</reference>
<comment type="caution">
    <text evidence="1">The sequence shown here is derived from an EMBL/GenBank/DDBJ whole genome shotgun (WGS) entry which is preliminary data.</text>
</comment>
<gene>
    <name evidence="1" type="ORF">S12H4_19795</name>
</gene>
<evidence type="ECO:0000313" key="1">
    <source>
        <dbReference type="EMBL" id="GAI86016.1"/>
    </source>
</evidence>
<organism evidence="1">
    <name type="scientific">marine sediment metagenome</name>
    <dbReference type="NCBI Taxonomy" id="412755"/>
    <lineage>
        <taxon>unclassified sequences</taxon>
        <taxon>metagenomes</taxon>
        <taxon>ecological metagenomes</taxon>
    </lineage>
</organism>
<sequence length="43" mass="4799">AESEVFILSKDDFKKLLSSNKTLAEQISAAVVSRMNENQKNSQ</sequence>
<name>X1T3R7_9ZZZZ</name>
<feature type="non-terminal residue" evidence="1">
    <location>
        <position position="1"/>
    </location>
</feature>
<evidence type="ECO:0008006" key="2">
    <source>
        <dbReference type="Google" id="ProtNLM"/>
    </source>
</evidence>
<dbReference type="EMBL" id="BARW01009952">
    <property type="protein sequence ID" value="GAI86016.1"/>
    <property type="molecule type" value="Genomic_DNA"/>
</dbReference>
<accession>X1T3R7</accession>
<protein>
    <recommendedName>
        <fullName evidence="2">Cyclic nucleotide-binding domain-containing protein</fullName>
    </recommendedName>
</protein>
<dbReference type="AlphaFoldDB" id="X1T3R7"/>